<sequence length="112" mass="11331">MRTMKSVVLPAAAALCLLVPSFSAFAQAAPAPTAQTAKKGKTVKFTLQNTTKAPIALKSGDDQISLAAGESRAVKIPAGTRITTVADSSTGPSGTVVTEVTEDMGGATVNLR</sequence>
<gene>
    <name evidence="2" type="ordered locus">AciX9_2324</name>
</gene>
<dbReference type="HOGENOM" id="CLU_2142377_0_0_0"/>
<keyword evidence="3" id="KW-1185">Reference proteome</keyword>
<evidence type="ECO:0000313" key="2">
    <source>
        <dbReference type="EMBL" id="ADW69361.1"/>
    </source>
</evidence>
<dbReference type="EMBL" id="CP002480">
    <property type="protein sequence ID" value="ADW69361.1"/>
    <property type="molecule type" value="Genomic_DNA"/>
</dbReference>
<dbReference type="AlphaFoldDB" id="E8X3T3"/>
<evidence type="ECO:0000256" key="1">
    <source>
        <dbReference type="SAM" id="SignalP"/>
    </source>
</evidence>
<proteinExistence type="predicted"/>
<feature type="chain" id="PRO_5003234143" evidence="1">
    <location>
        <begin position="27"/>
        <end position="112"/>
    </location>
</feature>
<protein>
    <submittedName>
        <fullName evidence="2">TonB-dependent receptor</fullName>
    </submittedName>
</protein>
<keyword evidence="1" id="KW-0732">Signal</keyword>
<organism evidence="3">
    <name type="scientific">Granulicella tundricola (strain ATCC BAA-1859 / DSM 23138 / MP5ACTX9)</name>
    <dbReference type="NCBI Taxonomy" id="1198114"/>
    <lineage>
        <taxon>Bacteria</taxon>
        <taxon>Pseudomonadati</taxon>
        <taxon>Acidobacteriota</taxon>
        <taxon>Terriglobia</taxon>
        <taxon>Terriglobales</taxon>
        <taxon>Acidobacteriaceae</taxon>
        <taxon>Granulicella</taxon>
    </lineage>
</organism>
<evidence type="ECO:0000313" key="3">
    <source>
        <dbReference type="Proteomes" id="UP000000343"/>
    </source>
</evidence>
<name>E8X3T3_GRATM</name>
<reference evidence="3" key="1">
    <citation type="submission" date="2011-01" db="EMBL/GenBank/DDBJ databases">
        <title>Complete sequence of chromosome of Acidobacterium sp. MP5ACTX9.</title>
        <authorList>
            <consortium name="US DOE Joint Genome Institute"/>
            <person name="Lucas S."/>
            <person name="Copeland A."/>
            <person name="Lapidus A."/>
            <person name="Cheng J.-F."/>
            <person name="Goodwin L."/>
            <person name="Pitluck S."/>
            <person name="Teshima H."/>
            <person name="Detter J.C."/>
            <person name="Han C."/>
            <person name="Tapia R."/>
            <person name="Land M."/>
            <person name="Hauser L."/>
            <person name="Kyrpides N."/>
            <person name="Ivanova N."/>
            <person name="Ovchinnikova G."/>
            <person name="Pagani I."/>
            <person name="Rawat S.R."/>
            <person name="Mannisto M."/>
            <person name="Haggblom M.M."/>
            <person name="Woyke T."/>
        </authorList>
    </citation>
    <scope>NUCLEOTIDE SEQUENCE [LARGE SCALE GENOMIC DNA]</scope>
    <source>
        <strain evidence="3">MP5ACTX9</strain>
    </source>
</reference>
<dbReference type="Proteomes" id="UP000000343">
    <property type="component" value="Chromosome"/>
</dbReference>
<feature type="signal peptide" evidence="1">
    <location>
        <begin position="1"/>
        <end position="26"/>
    </location>
</feature>
<accession>E8X3T3</accession>
<dbReference type="PaxDb" id="1198114-AciX9_2324"/>
<dbReference type="KEGG" id="acm:AciX9_2324"/>
<keyword evidence="2" id="KW-0675">Receptor</keyword>